<evidence type="ECO:0000256" key="1">
    <source>
        <dbReference type="ARBA" id="ARBA00009986"/>
    </source>
</evidence>
<dbReference type="AlphaFoldDB" id="A0A8C9C190"/>
<feature type="region of interest" description="Disordered" evidence="5">
    <location>
        <begin position="1"/>
        <end position="51"/>
    </location>
</feature>
<name>A0A8C9C190_PHOSS</name>
<gene>
    <name evidence="7" type="primary">ALDH3B2</name>
</gene>
<protein>
    <submittedName>
        <fullName evidence="7">Aldehyde dehydrogenase 3 family member B2</fullName>
    </submittedName>
</protein>
<dbReference type="InterPro" id="IPR029510">
    <property type="entry name" value="Ald_DH_CS_GLU"/>
</dbReference>
<reference evidence="7" key="1">
    <citation type="submission" date="2019-08" db="EMBL/GenBank/DDBJ databases">
        <title>Phocoena sinus (Vaquita) genome, mPhoSin1, primary haplotype.</title>
        <authorList>
            <person name="Morin P."/>
            <person name="Mountcastle J."/>
            <person name="Fungtammasan C."/>
            <person name="Rhie A."/>
            <person name="Rojas-Bracho L."/>
            <person name="Smith C.R."/>
            <person name="Taylor B.L."/>
            <person name="Gulland F.M.D."/>
            <person name="Musser W."/>
            <person name="Houck M."/>
            <person name="Haase B."/>
            <person name="Paez S."/>
            <person name="Howe K."/>
            <person name="Torrance J."/>
            <person name="Formenti G."/>
            <person name="Phillippy A."/>
            <person name="Ryder O."/>
            <person name="Jarvis E.D."/>
            <person name="Fedrigo O."/>
        </authorList>
    </citation>
    <scope>NUCLEOTIDE SEQUENCE [LARGE SCALE GENOMIC DNA]</scope>
</reference>
<proteinExistence type="inferred from homology"/>
<feature type="domain" description="Aldehyde dehydrogenase" evidence="6">
    <location>
        <begin position="129"/>
        <end position="340"/>
    </location>
</feature>
<comment type="similarity">
    <text evidence="1 4">Belongs to the aldehyde dehydrogenase family.</text>
</comment>
<dbReference type="Ensembl" id="ENSPSNT00000019485.1">
    <property type="protein sequence ID" value="ENSPSNP00000017297.1"/>
    <property type="gene ID" value="ENSPSNG00000012373.1"/>
</dbReference>
<dbReference type="InterPro" id="IPR016163">
    <property type="entry name" value="Ald_DH_C"/>
</dbReference>
<dbReference type="InterPro" id="IPR016162">
    <property type="entry name" value="Ald_DH_N"/>
</dbReference>
<dbReference type="PANTHER" id="PTHR43570:SF2">
    <property type="entry name" value="ALDEHYDE DEHYDROGENASE FAMILY 3 MEMBER B1"/>
    <property type="match status" value="1"/>
</dbReference>
<reference evidence="7" key="3">
    <citation type="submission" date="2025-09" db="UniProtKB">
        <authorList>
            <consortium name="Ensembl"/>
        </authorList>
    </citation>
    <scope>IDENTIFICATION</scope>
</reference>
<evidence type="ECO:0000313" key="7">
    <source>
        <dbReference type="Ensembl" id="ENSPSNP00000017297.1"/>
    </source>
</evidence>
<dbReference type="Proteomes" id="UP000694554">
    <property type="component" value="Chromosome 8"/>
</dbReference>
<dbReference type="InterPro" id="IPR016160">
    <property type="entry name" value="Ald_DH_CS_CYS"/>
</dbReference>
<dbReference type="Gene3D" id="3.40.309.10">
    <property type="entry name" value="Aldehyde Dehydrogenase, Chain A, domain 2"/>
    <property type="match status" value="1"/>
</dbReference>
<organism evidence="7 8">
    <name type="scientific">Phocoena sinus</name>
    <name type="common">Vaquita</name>
    <dbReference type="NCBI Taxonomy" id="42100"/>
    <lineage>
        <taxon>Eukaryota</taxon>
        <taxon>Metazoa</taxon>
        <taxon>Chordata</taxon>
        <taxon>Craniata</taxon>
        <taxon>Vertebrata</taxon>
        <taxon>Euteleostomi</taxon>
        <taxon>Mammalia</taxon>
        <taxon>Eutheria</taxon>
        <taxon>Laurasiatheria</taxon>
        <taxon>Artiodactyla</taxon>
        <taxon>Whippomorpha</taxon>
        <taxon>Cetacea</taxon>
        <taxon>Odontoceti</taxon>
        <taxon>Phocoenidae</taxon>
        <taxon>Phocoena</taxon>
    </lineage>
</organism>
<feature type="compositionally biased region" description="Low complexity" evidence="5">
    <location>
        <begin position="19"/>
        <end position="31"/>
    </location>
</feature>
<dbReference type="InterPro" id="IPR016161">
    <property type="entry name" value="Ald_DH/histidinol_DH"/>
</dbReference>
<dbReference type="GeneTree" id="ENSGT00940000155904"/>
<evidence type="ECO:0000313" key="8">
    <source>
        <dbReference type="Proteomes" id="UP000694554"/>
    </source>
</evidence>
<dbReference type="GO" id="GO:0004029">
    <property type="term" value="F:aldehyde dehydrogenase (NAD+) activity"/>
    <property type="evidence" value="ECO:0007669"/>
    <property type="project" value="TreeGrafter"/>
</dbReference>
<dbReference type="PROSITE" id="PS00687">
    <property type="entry name" value="ALDEHYDE_DEHYDR_GLU"/>
    <property type="match status" value="1"/>
</dbReference>
<dbReference type="GO" id="GO:0005737">
    <property type="term" value="C:cytoplasm"/>
    <property type="evidence" value="ECO:0007669"/>
    <property type="project" value="TreeGrafter"/>
</dbReference>
<dbReference type="InterPro" id="IPR012394">
    <property type="entry name" value="Aldehyde_DH_NAD(P)"/>
</dbReference>
<accession>A0A8C9C190</accession>
<dbReference type="GO" id="GO:0004028">
    <property type="term" value="F:3-chloroallyl aldehyde dehydrogenase activity"/>
    <property type="evidence" value="ECO:0007669"/>
    <property type="project" value="TreeGrafter"/>
</dbReference>
<reference evidence="7" key="2">
    <citation type="submission" date="2025-08" db="UniProtKB">
        <authorList>
            <consortium name="Ensembl"/>
        </authorList>
    </citation>
    <scope>IDENTIFICATION</scope>
</reference>
<dbReference type="PROSITE" id="PS00070">
    <property type="entry name" value="ALDEHYDE_DEHYDR_CYS"/>
    <property type="match status" value="1"/>
</dbReference>
<keyword evidence="8" id="KW-1185">Reference proteome</keyword>
<dbReference type="InterPro" id="IPR015590">
    <property type="entry name" value="Aldehyde_DH_dom"/>
</dbReference>
<feature type="active site" evidence="3">
    <location>
        <position position="184"/>
    </location>
</feature>
<dbReference type="SUPFAM" id="SSF53720">
    <property type="entry name" value="ALDH-like"/>
    <property type="match status" value="1"/>
</dbReference>
<dbReference type="Gene3D" id="3.40.605.10">
    <property type="entry name" value="Aldehyde Dehydrogenase, Chain A, domain 1"/>
    <property type="match status" value="1"/>
</dbReference>
<evidence type="ECO:0000256" key="2">
    <source>
        <dbReference type="ARBA" id="ARBA00023002"/>
    </source>
</evidence>
<sequence>MGSRPQSAVPQAFPWTPRQGEPAGQAGAIPGQPGGGNSRAARRGQFQGSSGPGRVADFLGTSVSLWGLHCTGSSRTLGEWLMPLDSAFIRKEPLGPGLIIAPWNYPRTYPWYCALEVSESTEKVLAEVLPRYLAQLLCRGAGRAEETGQLLEHKFDYILFTRGPRVGKVVMAAAAEHLTPVTLELGGKNPCYVDDNCDPQTVANRVAFFRYFNAGQTCVAPDYILCSPEMQARLLPALQSAITRFYGEDPQSSPDLGRIISEKNFQRLRRLLSCGRVAIGGQSDESDRYIAPTVLVGVQETEPVMREEIFGPILPIMNVRSLDEPLALYAFSNSSQVGLDRGGSNRGPGWPPWSLCPAAAVTLGAASQGHGLPSVSSEGRHSPDQQRPLWRQGGLHLPDSAVPATRGSR</sequence>
<evidence type="ECO:0000256" key="4">
    <source>
        <dbReference type="RuleBase" id="RU003345"/>
    </source>
</evidence>
<dbReference type="Pfam" id="PF00171">
    <property type="entry name" value="Aldedh"/>
    <property type="match status" value="1"/>
</dbReference>
<evidence type="ECO:0000259" key="6">
    <source>
        <dbReference type="Pfam" id="PF00171"/>
    </source>
</evidence>
<evidence type="ECO:0000256" key="5">
    <source>
        <dbReference type="SAM" id="MobiDB-lite"/>
    </source>
</evidence>
<feature type="region of interest" description="Disordered" evidence="5">
    <location>
        <begin position="367"/>
        <end position="409"/>
    </location>
</feature>
<evidence type="ECO:0000256" key="3">
    <source>
        <dbReference type="PROSITE-ProRule" id="PRU10007"/>
    </source>
</evidence>
<dbReference type="GO" id="GO:0006081">
    <property type="term" value="P:aldehyde metabolic process"/>
    <property type="evidence" value="ECO:0007669"/>
    <property type="project" value="InterPro"/>
</dbReference>
<dbReference type="PANTHER" id="PTHR43570">
    <property type="entry name" value="ALDEHYDE DEHYDROGENASE"/>
    <property type="match status" value="1"/>
</dbReference>
<keyword evidence="2 4" id="KW-0560">Oxidoreductase</keyword>